<comment type="caution">
    <text evidence="7">The sequence shown here is derived from an EMBL/GenBank/DDBJ whole genome shotgun (WGS) entry which is preliminary data.</text>
</comment>
<dbReference type="EMBL" id="BRXZ01007195">
    <property type="protein sequence ID" value="GMI25392.1"/>
    <property type="molecule type" value="Genomic_DNA"/>
</dbReference>
<evidence type="ECO:0000313" key="7">
    <source>
        <dbReference type="EMBL" id="GMI25392.1"/>
    </source>
</evidence>
<accession>A0A9W7G029</accession>
<evidence type="ECO:0000256" key="2">
    <source>
        <dbReference type="ARBA" id="ARBA00022679"/>
    </source>
</evidence>
<dbReference type="PROSITE" id="PS51687">
    <property type="entry name" value="SAM_MT_RNA_M5U"/>
    <property type="match status" value="1"/>
</dbReference>
<dbReference type="CDD" id="cd02440">
    <property type="entry name" value="AdoMet_MTases"/>
    <property type="match status" value="1"/>
</dbReference>
<feature type="region of interest" description="Disordered" evidence="5">
    <location>
        <begin position="276"/>
        <end position="295"/>
    </location>
</feature>
<reference evidence="7" key="1">
    <citation type="submission" date="2022-07" db="EMBL/GenBank/DDBJ databases">
        <title>Genome analysis of Parmales, a sister group of diatoms, reveals the evolutionary specialization of diatoms from phago-mixotrophs to photoautotrophs.</title>
        <authorList>
            <person name="Ban H."/>
            <person name="Sato S."/>
            <person name="Yoshikawa S."/>
            <person name="Kazumasa Y."/>
            <person name="Nakamura Y."/>
            <person name="Ichinomiya M."/>
            <person name="Saitoh K."/>
            <person name="Sato N."/>
            <person name="Blanc-Mathieu R."/>
            <person name="Endo H."/>
            <person name="Kuwata A."/>
            <person name="Ogata H."/>
        </authorList>
    </citation>
    <scope>NUCLEOTIDE SEQUENCE</scope>
</reference>
<keyword evidence="3 4" id="KW-0949">S-adenosyl-L-methionine</keyword>
<feature type="binding site" evidence="4">
    <location>
        <position position="80"/>
    </location>
    <ligand>
        <name>S-adenosyl-L-methionine</name>
        <dbReference type="ChEBI" id="CHEBI:59789"/>
    </ligand>
</feature>
<evidence type="ECO:0000313" key="8">
    <source>
        <dbReference type="Proteomes" id="UP001165082"/>
    </source>
</evidence>
<dbReference type="OrthoDB" id="10250660at2759"/>
<protein>
    <recommendedName>
        <fullName evidence="6">Methyltransferase domain-containing protein</fullName>
    </recommendedName>
</protein>
<dbReference type="InterPro" id="IPR045850">
    <property type="entry name" value="TRM2_met"/>
</dbReference>
<dbReference type="PROSITE" id="PS01231">
    <property type="entry name" value="TRMA_2"/>
    <property type="match status" value="1"/>
</dbReference>
<dbReference type="Pfam" id="PF13847">
    <property type="entry name" value="Methyltransf_31"/>
    <property type="match status" value="1"/>
</dbReference>
<dbReference type="AlphaFoldDB" id="A0A9W7G029"/>
<dbReference type="GO" id="GO:0008173">
    <property type="term" value="F:RNA methyltransferase activity"/>
    <property type="evidence" value="ECO:0007669"/>
    <property type="project" value="InterPro"/>
</dbReference>
<dbReference type="GO" id="GO:0003723">
    <property type="term" value="F:RNA binding"/>
    <property type="evidence" value="ECO:0007669"/>
    <property type="project" value="TreeGrafter"/>
</dbReference>
<name>A0A9W7G029_9STRA</name>
<dbReference type="GO" id="GO:0032259">
    <property type="term" value="P:methylation"/>
    <property type="evidence" value="ECO:0007669"/>
    <property type="project" value="UniProtKB-KW"/>
</dbReference>
<comment type="similarity">
    <text evidence="4">Belongs to the class I-like SAM-binding methyltransferase superfamily. RNA M5U methyltransferase family.</text>
</comment>
<sequence>KIWTTDDGARVDEINGRGGGRNLKGRGVEKFEITSCMTQEFDGVSNPPPDHPVEKLFGDEQLEYELGGCRFKVSHGAFFQVNSGCAEVLYKKIVDEVKEGTKEGQRTVMFDVCCGTGSIGIVAAKMGAASKVVGCDISRPAIRDANVNKDLNGIGERCVFEAGRAEHIMARQVKASLDAASAAGDDEGTRFVAVVDPAREGCHGDVLKSLRNTRAIERVVYVSCNPTVSLPRDAKVLCGPKSKRVYGEPFVVKKAQPVDMFPMTKHTEVVMVFERGGEGEEEKVEEKKGRKSGNR</sequence>
<keyword evidence="1 4" id="KW-0489">Methyltransferase</keyword>
<dbReference type="InterPro" id="IPR030391">
    <property type="entry name" value="MeTrfase_TrmA_CS"/>
</dbReference>
<keyword evidence="2 4" id="KW-0808">Transferase</keyword>
<dbReference type="Proteomes" id="UP001165082">
    <property type="component" value="Unassembled WGS sequence"/>
</dbReference>
<dbReference type="SUPFAM" id="SSF53335">
    <property type="entry name" value="S-adenosyl-L-methionine-dependent methyltransferases"/>
    <property type="match status" value="1"/>
</dbReference>
<dbReference type="InterPro" id="IPR010280">
    <property type="entry name" value="U5_MeTrfase_fam"/>
</dbReference>
<evidence type="ECO:0000256" key="1">
    <source>
        <dbReference type="ARBA" id="ARBA00022603"/>
    </source>
</evidence>
<gene>
    <name evidence="7" type="ORF">TrRE_jg523</name>
</gene>
<organism evidence="7 8">
    <name type="scientific">Triparma retinervis</name>
    <dbReference type="NCBI Taxonomy" id="2557542"/>
    <lineage>
        <taxon>Eukaryota</taxon>
        <taxon>Sar</taxon>
        <taxon>Stramenopiles</taxon>
        <taxon>Ochrophyta</taxon>
        <taxon>Bolidophyceae</taxon>
        <taxon>Parmales</taxon>
        <taxon>Triparmaceae</taxon>
        <taxon>Triparma</taxon>
    </lineage>
</organism>
<comment type="caution">
    <text evidence="4">Lacks conserved residue(s) required for the propagation of feature annotation.</text>
</comment>
<dbReference type="InterPro" id="IPR029063">
    <property type="entry name" value="SAM-dependent_MTases_sf"/>
</dbReference>
<dbReference type="PANTHER" id="PTHR45904">
    <property type="entry name" value="TRNA (URACIL-5-)-METHYLTRANSFERASE"/>
    <property type="match status" value="1"/>
</dbReference>
<dbReference type="InterPro" id="IPR025714">
    <property type="entry name" value="Methyltranfer_dom"/>
</dbReference>
<proteinExistence type="inferred from homology"/>
<evidence type="ECO:0000256" key="3">
    <source>
        <dbReference type="ARBA" id="ARBA00022691"/>
    </source>
</evidence>
<evidence type="ECO:0000259" key="6">
    <source>
        <dbReference type="Pfam" id="PF13847"/>
    </source>
</evidence>
<feature type="active site" description="Nucleophile" evidence="4">
    <location>
        <position position="224"/>
    </location>
</feature>
<evidence type="ECO:0000256" key="4">
    <source>
        <dbReference type="PROSITE-ProRule" id="PRU01024"/>
    </source>
</evidence>
<feature type="binding site" evidence="4">
    <location>
        <position position="196"/>
    </location>
    <ligand>
        <name>S-adenosyl-L-methionine</name>
        <dbReference type="ChEBI" id="CHEBI:59789"/>
    </ligand>
</feature>
<dbReference type="Gene3D" id="3.40.50.150">
    <property type="entry name" value="Vaccinia Virus protein VP39"/>
    <property type="match status" value="1"/>
</dbReference>
<dbReference type="GO" id="GO:0006396">
    <property type="term" value="P:RNA processing"/>
    <property type="evidence" value="ECO:0007669"/>
    <property type="project" value="InterPro"/>
</dbReference>
<feature type="binding site" evidence="4">
    <location>
        <position position="136"/>
    </location>
    <ligand>
        <name>S-adenosyl-L-methionine</name>
        <dbReference type="ChEBI" id="CHEBI:59789"/>
    </ligand>
</feature>
<dbReference type="PANTHER" id="PTHR45904:SF2">
    <property type="entry name" value="TRNA (URACIL-5-)-METHYLTRANSFERASE HOMOLOG A"/>
    <property type="match status" value="1"/>
</dbReference>
<feature type="non-terminal residue" evidence="7">
    <location>
        <position position="1"/>
    </location>
</feature>
<feature type="domain" description="Methyltransferase" evidence="6">
    <location>
        <begin position="107"/>
        <end position="175"/>
    </location>
</feature>
<keyword evidence="8" id="KW-1185">Reference proteome</keyword>
<evidence type="ECO:0000256" key="5">
    <source>
        <dbReference type="SAM" id="MobiDB-lite"/>
    </source>
</evidence>